<feature type="region of interest" description="Disordered" evidence="1">
    <location>
        <begin position="171"/>
        <end position="196"/>
    </location>
</feature>
<feature type="compositionally biased region" description="Polar residues" evidence="1">
    <location>
        <begin position="34"/>
        <end position="44"/>
    </location>
</feature>
<dbReference type="OrthoDB" id="1863332at2759"/>
<gene>
    <name evidence="2" type="ORF">HU200_012655</name>
</gene>
<reference evidence="2" key="1">
    <citation type="submission" date="2020-07" db="EMBL/GenBank/DDBJ databases">
        <title>Genome sequence and genetic diversity analysis of an under-domesticated orphan crop, white fonio (Digitaria exilis).</title>
        <authorList>
            <person name="Bennetzen J.L."/>
            <person name="Chen S."/>
            <person name="Ma X."/>
            <person name="Wang X."/>
            <person name="Yssel A.E.J."/>
            <person name="Chaluvadi S.R."/>
            <person name="Johnson M."/>
            <person name="Gangashetty P."/>
            <person name="Hamidou F."/>
            <person name="Sanogo M.D."/>
            <person name="Zwaenepoel A."/>
            <person name="Wallace J."/>
            <person name="Van De Peer Y."/>
            <person name="Van Deynze A."/>
        </authorList>
    </citation>
    <scope>NUCLEOTIDE SEQUENCE</scope>
    <source>
        <tissue evidence="2">Leaves</tissue>
    </source>
</reference>
<dbReference type="GO" id="GO:0042393">
    <property type="term" value="F:histone binding"/>
    <property type="evidence" value="ECO:0007669"/>
    <property type="project" value="TreeGrafter"/>
</dbReference>
<dbReference type="GO" id="GO:0005634">
    <property type="term" value="C:nucleus"/>
    <property type="evidence" value="ECO:0007669"/>
    <property type="project" value="TreeGrafter"/>
</dbReference>
<dbReference type="GO" id="GO:0000977">
    <property type="term" value="F:RNA polymerase II transcription regulatory region sequence-specific DNA binding"/>
    <property type="evidence" value="ECO:0007669"/>
    <property type="project" value="TreeGrafter"/>
</dbReference>
<evidence type="ECO:0000256" key="1">
    <source>
        <dbReference type="SAM" id="MobiDB-lite"/>
    </source>
</evidence>
<name>A0A835FEI4_9POAL</name>
<feature type="compositionally biased region" description="Pro residues" evidence="1">
    <location>
        <begin position="82"/>
        <end position="94"/>
    </location>
</feature>
<proteinExistence type="predicted"/>
<dbReference type="GO" id="GO:0003682">
    <property type="term" value="F:chromatin binding"/>
    <property type="evidence" value="ECO:0007669"/>
    <property type="project" value="TreeGrafter"/>
</dbReference>
<dbReference type="EMBL" id="JACEFO010001040">
    <property type="protein sequence ID" value="KAF8749454.1"/>
    <property type="molecule type" value="Genomic_DNA"/>
</dbReference>
<dbReference type="Proteomes" id="UP000636709">
    <property type="component" value="Unassembled WGS sequence"/>
</dbReference>
<dbReference type="PANTHER" id="PTHR47025">
    <property type="entry name" value="AUTOIMMUNE REGULATOR"/>
    <property type="match status" value="1"/>
</dbReference>
<accession>A0A835FEI4</accession>
<protein>
    <submittedName>
        <fullName evidence="2">Uncharacterized protein</fullName>
    </submittedName>
</protein>
<dbReference type="GO" id="GO:0045944">
    <property type="term" value="P:positive regulation of transcription by RNA polymerase II"/>
    <property type="evidence" value="ECO:0007669"/>
    <property type="project" value="TreeGrafter"/>
</dbReference>
<organism evidence="2 3">
    <name type="scientific">Digitaria exilis</name>
    <dbReference type="NCBI Taxonomy" id="1010633"/>
    <lineage>
        <taxon>Eukaryota</taxon>
        <taxon>Viridiplantae</taxon>
        <taxon>Streptophyta</taxon>
        <taxon>Embryophyta</taxon>
        <taxon>Tracheophyta</taxon>
        <taxon>Spermatophyta</taxon>
        <taxon>Magnoliopsida</taxon>
        <taxon>Liliopsida</taxon>
        <taxon>Poales</taxon>
        <taxon>Poaceae</taxon>
        <taxon>PACMAD clade</taxon>
        <taxon>Panicoideae</taxon>
        <taxon>Panicodae</taxon>
        <taxon>Paniceae</taxon>
        <taxon>Anthephorinae</taxon>
        <taxon>Digitaria</taxon>
    </lineage>
</organism>
<evidence type="ECO:0000313" key="2">
    <source>
        <dbReference type="EMBL" id="KAF8749454.1"/>
    </source>
</evidence>
<feature type="region of interest" description="Disordered" evidence="1">
    <location>
        <begin position="1"/>
        <end position="131"/>
    </location>
</feature>
<comment type="caution">
    <text evidence="2">The sequence shown here is derived from an EMBL/GenBank/DDBJ whole genome shotgun (WGS) entry which is preliminary data.</text>
</comment>
<feature type="compositionally biased region" description="Low complexity" evidence="1">
    <location>
        <begin position="1"/>
        <end position="14"/>
    </location>
</feature>
<dbReference type="AlphaFoldDB" id="A0A835FEI4"/>
<evidence type="ECO:0000313" key="3">
    <source>
        <dbReference type="Proteomes" id="UP000636709"/>
    </source>
</evidence>
<dbReference type="PANTHER" id="PTHR47025:SF11">
    <property type="entry name" value="OS06G0101000 PROTEIN"/>
    <property type="match status" value="1"/>
</dbReference>
<sequence length="309" mass="32769">MPASSSSGGSACASSPPPPPPRAMKRELAFALRSLSQISASPGRTRSGRPISSLPDPSASMSLKRRKRSDPPAAAATDLVSPPTPPVDAEPPTQPLRDIIEPVDGSIPPPPQITNPIPMLPKSVDNSNSNGGNLQPQAWDNALAPDALLVEDTATPVATAELKPTRRFTRSLLKNKPGIEESADGESQATPDGSEDAPFDLALLLEKPHRSASDSPPSVKKMEMKMSKKVACLTKHPVNIRELLNTGLLEGMPVMYIIPHSKKDVLKGVITGCNILCFCPSCNGSKVVRLITLSNMPEAQKNTLLTSFT</sequence>
<keyword evidence="3" id="KW-1185">Reference proteome</keyword>